<sequence>MMGFYTEDLPRSVRGTKTTVLIGSAAFIGGSCSTFVSAQRIVQSIMLWSCPLSPGAVILGLQLKSLIPSSSEFDTLQEAYGLTPADGVEFLVFGSLINRPPPGKVSVYLKTFDAGLYLPLTDFQE</sequence>
<accession>A0AA35ZT93</accession>
<reference evidence="2" key="1">
    <citation type="submission" date="2023-04" db="EMBL/GenBank/DDBJ databases">
        <authorList>
            <person name="Vijverberg K."/>
            <person name="Xiong W."/>
            <person name="Schranz E."/>
        </authorList>
    </citation>
    <scope>NUCLEOTIDE SEQUENCE</scope>
</reference>
<feature type="transmembrane region" description="Helical" evidence="1">
    <location>
        <begin position="20"/>
        <end position="38"/>
    </location>
</feature>
<dbReference type="EMBL" id="OX465084">
    <property type="protein sequence ID" value="CAI9297948.1"/>
    <property type="molecule type" value="Genomic_DNA"/>
</dbReference>
<keyword evidence="1" id="KW-0812">Transmembrane</keyword>
<proteinExistence type="predicted"/>
<protein>
    <submittedName>
        <fullName evidence="2">Uncharacterized protein</fullName>
    </submittedName>
</protein>
<evidence type="ECO:0000256" key="1">
    <source>
        <dbReference type="SAM" id="Phobius"/>
    </source>
</evidence>
<name>A0AA35ZT93_LACSI</name>
<dbReference type="Proteomes" id="UP001177003">
    <property type="component" value="Chromosome 8"/>
</dbReference>
<keyword evidence="1" id="KW-1133">Transmembrane helix</keyword>
<keyword evidence="3" id="KW-1185">Reference proteome</keyword>
<keyword evidence="1" id="KW-0472">Membrane</keyword>
<organism evidence="2 3">
    <name type="scientific">Lactuca saligna</name>
    <name type="common">Willowleaf lettuce</name>
    <dbReference type="NCBI Taxonomy" id="75948"/>
    <lineage>
        <taxon>Eukaryota</taxon>
        <taxon>Viridiplantae</taxon>
        <taxon>Streptophyta</taxon>
        <taxon>Embryophyta</taxon>
        <taxon>Tracheophyta</taxon>
        <taxon>Spermatophyta</taxon>
        <taxon>Magnoliopsida</taxon>
        <taxon>eudicotyledons</taxon>
        <taxon>Gunneridae</taxon>
        <taxon>Pentapetalae</taxon>
        <taxon>asterids</taxon>
        <taxon>campanulids</taxon>
        <taxon>Asterales</taxon>
        <taxon>Asteraceae</taxon>
        <taxon>Cichorioideae</taxon>
        <taxon>Cichorieae</taxon>
        <taxon>Lactucinae</taxon>
        <taxon>Lactuca</taxon>
    </lineage>
</organism>
<gene>
    <name evidence="2" type="ORF">LSALG_LOCUS36730</name>
</gene>
<evidence type="ECO:0000313" key="2">
    <source>
        <dbReference type="EMBL" id="CAI9297948.1"/>
    </source>
</evidence>
<evidence type="ECO:0000313" key="3">
    <source>
        <dbReference type="Proteomes" id="UP001177003"/>
    </source>
</evidence>
<dbReference type="AlphaFoldDB" id="A0AA35ZT93"/>